<accession>A0ACB5SU53</accession>
<sequence length="827" mass="88000">MNQLDSPEIVSEVQLVKKIKLPVPLVYNMNPIERSRLLQLKKRMEKDRARKAKVEFLRQHTRNLIQVQSTPNLHNPKYVDTAVETIDYSPELVSLKKKPKITKKIDSIPEKKKNRDGWFTVDTLISDDEEDEEEVQVVAQPIPKKPKPAAHSSSHTASGSTPKISFKPQPQKESSELLTKKPDNDSKSKGTPPISQKSATKPFSFPSKTTEKTSINSGRKNKRGRSDSDDETEHKSKSTHHTHLETLKDDGKPSSPTFSFPIPTSSKISITSVPTSGFSVTKSDASNEKKNDFSSSFKAPFKKMEEKTQPASSSIFSNSNSSFAFGKTTEPLKSKTDSKIEATPKLTSQNSTIPKSSDKVIADFSSQKTDKPAFSFSLSSQKTDKPASLFGSSSSEKTDKPASSFAKSSSGKTDKPAFSFGASSSEKVEKTDKPAFAFGNSTTFGAKSNESKVSSSDVNTKNSVAPTFGAPAEKLKQPSSTFKFSLDKPSNDNKKFSFGGQDQSRPETAPPSSIPSFSLGSKSNSAGGSGLAGTPQPANSTTSAPTFKFNRSGFQTGAPTATSNTASSSTTGFSFGGPTNSSSTATSVNSINKPVLPSTSVAATPSPQPSFSFGANKNNSSTGFGSANNNSSSGFGTTNSKTSDGFGFGGASGLNASNKPNQGFSFGNTQSGFGNSNNSSNSQSGFGSSNNNNSQSGFGGFGTQNGNKGGQFSFTNPSTGNAFGQTQPQTQTRQGQTFSFNNNNNSSFPSPAGSGFNFNGGQQPQQQQKPQFTQPAFNPSRSTTPNFNFTGQQQTNLDPSAIFSSAPPSTATPPPGRRRIARLRGRR</sequence>
<organism evidence="1 2">
    <name type="scientific">Ambrosiozyma monospora</name>
    <name type="common">Yeast</name>
    <name type="synonym">Endomycopsis monosporus</name>
    <dbReference type="NCBI Taxonomy" id="43982"/>
    <lineage>
        <taxon>Eukaryota</taxon>
        <taxon>Fungi</taxon>
        <taxon>Dikarya</taxon>
        <taxon>Ascomycota</taxon>
        <taxon>Saccharomycotina</taxon>
        <taxon>Pichiomycetes</taxon>
        <taxon>Pichiales</taxon>
        <taxon>Pichiaceae</taxon>
        <taxon>Ambrosiozyma</taxon>
    </lineage>
</organism>
<keyword evidence="2" id="KW-1185">Reference proteome</keyword>
<gene>
    <name evidence="1" type="ORF">Amon02_000070200</name>
</gene>
<dbReference type="Proteomes" id="UP001165064">
    <property type="component" value="Unassembled WGS sequence"/>
</dbReference>
<evidence type="ECO:0000313" key="1">
    <source>
        <dbReference type="EMBL" id="GME71761.1"/>
    </source>
</evidence>
<protein>
    <submittedName>
        <fullName evidence="1">Unnamed protein product</fullName>
    </submittedName>
</protein>
<comment type="caution">
    <text evidence="1">The sequence shown here is derived from an EMBL/GenBank/DDBJ whole genome shotgun (WGS) entry which is preliminary data.</text>
</comment>
<reference evidence="1" key="1">
    <citation type="submission" date="2023-04" db="EMBL/GenBank/DDBJ databases">
        <title>Ambrosiozyma monospora NBRC 10751.</title>
        <authorList>
            <person name="Ichikawa N."/>
            <person name="Sato H."/>
            <person name="Tonouchi N."/>
        </authorList>
    </citation>
    <scope>NUCLEOTIDE SEQUENCE</scope>
    <source>
        <strain evidence="1">NBRC 10751</strain>
    </source>
</reference>
<name>A0ACB5SU53_AMBMO</name>
<evidence type="ECO:0000313" key="2">
    <source>
        <dbReference type="Proteomes" id="UP001165064"/>
    </source>
</evidence>
<dbReference type="EMBL" id="BSXS01000277">
    <property type="protein sequence ID" value="GME71761.1"/>
    <property type="molecule type" value="Genomic_DNA"/>
</dbReference>
<proteinExistence type="predicted"/>